<dbReference type="SUPFAM" id="SSF160379">
    <property type="entry name" value="SP0830-like"/>
    <property type="match status" value="1"/>
</dbReference>
<proteinExistence type="predicted"/>
<reference evidence="2" key="1">
    <citation type="submission" date="2017-08" db="EMBL/GenBank/DDBJ databases">
        <authorList>
            <person name="Varghese N."/>
            <person name="Submissions S."/>
        </authorList>
    </citation>
    <scope>NUCLEOTIDE SEQUENCE [LARGE SCALE GENOMIC DNA]</scope>
    <source>
        <strain evidence="2">DSM 23173</strain>
    </source>
</reference>
<dbReference type="Pfam" id="PF08002">
    <property type="entry name" value="DUF1697"/>
    <property type="match status" value="1"/>
</dbReference>
<dbReference type="Gene3D" id="3.30.70.1260">
    <property type="entry name" value="bacterial protein sp0830 like"/>
    <property type="match status" value="1"/>
</dbReference>
<evidence type="ECO:0000313" key="2">
    <source>
        <dbReference type="Proteomes" id="UP000219412"/>
    </source>
</evidence>
<dbReference type="PANTHER" id="PTHR36439:SF1">
    <property type="entry name" value="DUF1697 DOMAIN-CONTAINING PROTEIN"/>
    <property type="match status" value="1"/>
</dbReference>
<name>A0A285UC82_9STAP</name>
<evidence type="ECO:0008006" key="3">
    <source>
        <dbReference type="Google" id="ProtNLM"/>
    </source>
</evidence>
<dbReference type="PANTHER" id="PTHR36439">
    <property type="entry name" value="BLL4334 PROTEIN"/>
    <property type="match status" value="1"/>
</dbReference>
<sequence length="179" mass="20289">MRYVALLRGINIGGRNKIDMKTLKTTFEKAGMRDVVTYINSGNIIFTDDNTPEEALPGILEAAIQEDFDLDIKVLVRSSTEIEAIGASLPESWRNDKEMKSDVMFLWEDIDDASIMDSLKIRPGVDTVIYSPGAVLWSVWKRDADRSGISKMVGTDIYRHMTVRNVNTFRKIHSLMTEK</sequence>
<keyword evidence="2" id="KW-1185">Reference proteome</keyword>
<organism evidence="1 2">
    <name type="scientific">Salinicoccus kekensis</name>
    <dbReference type="NCBI Taxonomy" id="714307"/>
    <lineage>
        <taxon>Bacteria</taxon>
        <taxon>Bacillati</taxon>
        <taxon>Bacillota</taxon>
        <taxon>Bacilli</taxon>
        <taxon>Bacillales</taxon>
        <taxon>Staphylococcaceae</taxon>
        <taxon>Salinicoccus</taxon>
    </lineage>
</organism>
<dbReference type="AlphaFoldDB" id="A0A285UC82"/>
<dbReference type="OrthoDB" id="9806494at2"/>
<dbReference type="InterPro" id="IPR012545">
    <property type="entry name" value="DUF1697"/>
</dbReference>
<dbReference type="Gene3D" id="3.30.70.1280">
    <property type="entry name" value="SP0830-like domains"/>
    <property type="match status" value="1"/>
</dbReference>
<dbReference type="Proteomes" id="UP000219412">
    <property type="component" value="Unassembled WGS sequence"/>
</dbReference>
<gene>
    <name evidence="1" type="ORF">SAMN05878391_0880</name>
</gene>
<dbReference type="RefSeq" id="WP_097039480.1">
    <property type="nucleotide sequence ID" value="NZ_OBQF01000001.1"/>
</dbReference>
<dbReference type="PIRSF" id="PIRSF008502">
    <property type="entry name" value="UCP008502"/>
    <property type="match status" value="1"/>
</dbReference>
<accession>A0A285UC82</accession>
<dbReference type="EMBL" id="OBQF01000001">
    <property type="protein sequence ID" value="SOC39409.1"/>
    <property type="molecule type" value="Genomic_DNA"/>
</dbReference>
<protein>
    <recommendedName>
        <fullName evidence="3">DUF1697 domain-containing protein</fullName>
    </recommendedName>
</protein>
<evidence type="ECO:0000313" key="1">
    <source>
        <dbReference type="EMBL" id="SOC39409.1"/>
    </source>
</evidence>